<dbReference type="EMBL" id="CP034204">
    <property type="protein sequence ID" value="QBZ54442.1"/>
    <property type="molecule type" value="Genomic_DNA"/>
</dbReference>
<feature type="compositionally biased region" description="Low complexity" evidence="2">
    <location>
        <begin position="162"/>
        <end position="173"/>
    </location>
</feature>
<proteinExistence type="predicted"/>
<dbReference type="Proteomes" id="UP000294847">
    <property type="component" value="Chromosome 1"/>
</dbReference>
<reference evidence="3 4" key="1">
    <citation type="journal article" date="2019" name="Mol. Biol. Evol.">
        <title>Blast fungal genomes show frequent chromosomal changes, gene gains and losses, and effector gene turnover.</title>
        <authorList>
            <person name="Gomez Luciano L.B."/>
            <person name="Jason Tsai I."/>
            <person name="Chuma I."/>
            <person name="Tosa Y."/>
            <person name="Chen Y.H."/>
            <person name="Li J.Y."/>
            <person name="Li M.Y."/>
            <person name="Jade Lu M.Y."/>
            <person name="Nakayashiki H."/>
            <person name="Li W.H."/>
        </authorList>
    </citation>
    <scope>NUCLEOTIDE SEQUENCE [LARGE SCALE GENOMIC DNA]</scope>
    <source>
        <strain evidence="3">MZ5-1-6</strain>
    </source>
</reference>
<protein>
    <submittedName>
        <fullName evidence="3">Uncharacterized protein</fullName>
    </submittedName>
</protein>
<evidence type="ECO:0000313" key="3">
    <source>
        <dbReference type="EMBL" id="QBZ54442.1"/>
    </source>
</evidence>
<dbReference type="AlphaFoldDB" id="A0A4P7MZE3"/>
<evidence type="ECO:0000256" key="1">
    <source>
        <dbReference type="SAM" id="Coils"/>
    </source>
</evidence>
<organism evidence="3 4">
    <name type="scientific">Pyricularia oryzae</name>
    <name type="common">Rice blast fungus</name>
    <name type="synonym">Magnaporthe oryzae</name>
    <dbReference type="NCBI Taxonomy" id="318829"/>
    <lineage>
        <taxon>Eukaryota</taxon>
        <taxon>Fungi</taxon>
        <taxon>Dikarya</taxon>
        <taxon>Ascomycota</taxon>
        <taxon>Pezizomycotina</taxon>
        <taxon>Sordariomycetes</taxon>
        <taxon>Sordariomycetidae</taxon>
        <taxon>Magnaporthales</taxon>
        <taxon>Pyriculariaceae</taxon>
        <taxon>Pyricularia</taxon>
    </lineage>
</organism>
<sequence length="213" mass="23532">MTEPNIPHFQPLTVSGQFPESDVRGAAAREAASGRVTYLDWEEQQRLEQEEQQLRNELDALKSEVQVKRQLRRYMRIFDAATAGDRMITDVAEKARRCRQSFDIVGLMIKVCSVTDFVVKEIQNERYAPTPVASPLTEAASIPGSPSRIEQTPISSHAATYGSSPSPGSRGSPQPAESIHIVSTEPVAEMTKPATSGPIVTRYGRIIRAPKRL</sequence>
<feature type="region of interest" description="Disordered" evidence="2">
    <location>
        <begin position="157"/>
        <end position="177"/>
    </location>
</feature>
<name>A0A4P7MZE3_PYROR</name>
<feature type="coiled-coil region" evidence="1">
    <location>
        <begin position="44"/>
        <end position="71"/>
    </location>
</feature>
<accession>A0A4P7MZE3</accession>
<evidence type="ECO:0000313" key="4">
    <source>
        <dbReference type="Proteomes" id="UP000294847"/>
    </source>
</evidence>
<evidence type="ECO:0000256" key="2">
    <source>
        <dbReference type="SAM" id="MobiDB-lite"/>
    </source>
</evidence>
<gene>
    <name evidence="3" type="ORF">PoMZ_10142</name>
</gene>
<keyword evidence="1" id="KW-0175">Coiled coil</keyword>